<reference evidence="1" key="1">
    <citation type="journal article" date="2014" name="Front. Microbiol.">
        <title>High frequency of phylogenetically diverse reductive dehalogenase-homologous genes in deep subseafloor sedimentary metagenomes.</title>
        <authorList>
            <person name="Kawai M."/>
            <person name="Futagami T."/>
            <person name="Toyoda A."/>
            <person name="Takaki Y."/>
            <person name="Nishi S."/>
            <person name="Hori S."/>
            <person name="Arai W."/>
            <person name="Tsubouchi T."/>
            <person name="Morono Y."/>
            <person name="Uchiyama I."/>
            <person name="Ito T."/>
            <person name="Fujiyama A."/>
            <person name="Inagaki F."/>
            <person name="Takami H."/>
        </authorList>
    </citation>
    <scope>NUCLEOTIDE SEQUENCE</scope>
    <source>
        <strain evidence="1">Expedition CK06-06</strain>
    </source>
</reference>
<proteinExistence type="predicted"/>
<evidence type="ECO:0000313" key="1">
    <source>
        <dbReference type="EMBL" id="GAH03852.1"/>
    </source>
</evidence>
<dbReference type="EMBL" id="BART01024408">
    <property type="protein sequence ID" value="GAH03852.1"/>
    <property type="molecule type" value="Genomic_DNA"/>
</dbReference>
<dbReference type="AlphaFoldDB" id="X1C8Z1"/>
<name>X1C8Z1_9ZZZZ</name>
<protein>
    <submittedName>
        <fullName evidence="1">Uncharacterized protein</fullName>
    </submittedName>
</protein>
<accession>X1C8Z1</accession>
<feature type="non-terminal residue" evidence="1">
    <location>
        <position position="196"/>
    </location>
</feature>
<gene>
    <name evidence="1" type="ORF">S01H4_44099</name>
</gene>
<comment type="caution">
    <text evidence="1">The sequence shown here is derived from an EMBL/GenBank/DDBJ whole genome shotgun (WGS) entry which is preliminary data.</text>
</comment>
<organism evidence="1">
    <name type="scientific">marine sediment metagenome</name>
    <dbReference type="NCBI Taxonomy" id="412755"/>
    <lineage>
        <taxon>unclassified sequences</taxon>
        <taxon>metagenomes</taxon>
        <taxon>ecological metagenomes</taxon>
    </lineage>
</organism>
<sequence length="196" mass="22486">MSKLKVLLIPDAWGWAFAFNARGVKKHSKHDITIRPFAKQGDWKGGLTPEIIKKHDVVFIFSMWIWNRLTDSVREEIEKKPIILYCCGTAFSKPSDCITAYAVCTERLVSKAKAIGIENPVLLEEGVDVEIFKPAKKLGSAKLRVGWAGNPKQPLNRYHLLEQLKYPVKTMIQRDRKFLVKNRSRQPMVDFYNGLD</sequence>